<dbReference type="PANTHER" id="PTHR10088:SF4">
    <property type="entry name" value="GLUCOKINASE REGULATORY PROTEIN"/>
    <property type="match status" value="1"/>
</dbReference>
<dbReference type="NCBIfam" id="NF003915">
    <property type="entry name" value="PRK05441.1"/>
    <property type="match status" value="1"/>
</dbReference>
<proteinExistence type="predicted"/>
<dbReference type="PANTHER" id="PTHR10088">
    <property type="entry name" value="GLUCOKINASE REGULATORY PROTEIN"/>
    <property type="match status" value="1"/>
</dbReference>
<dbReference type="InterPro" id="IPR001347">
    <property type="entry name" value="SIS_dom"/>
</dbReference>
<sequence length="305" mass="31053">MAKDTEGAARRFQGLDTWGTGEILETLWSSQSRATAACLPALPMLGRAADAAIERLSRGSGRLIYAGAGSAGTLAALDALELGPTFDWPSTRLAILLAGGLDLTRGLDGGAEDDEAGGRSRVRDLRPGSADVVVGVSASGRSAFTVGIVDEARRHGALTVAISSIAGSPLIEAAEHGVVVHTGAEVVAGSTRLGAGTAQKVLLNLFSTAVMTGLGLVFDNLMCNVRPENAKLRQRCITIVSRIANVGEEAAADALARHGDVKHAVLGLAGLSHAQAEDALARAGGNLRVALAEIAPKGGNGSCPR</sequence>
<reference evidence="4 5" key="1">
    <citation type="submission" date="2019-08" db="EMBL/GenBank/DDBJ databases">
        <title>Archangium and Cystobacter genomes.</title>
        <authorList>
            <person name="Chen I.-C.K."/>
            <person name="Wielgoss S."/>
        </authorList>
    </citation>
    <scope>NUCLEOTIDE SEQUENCE [LARGE SCALE GENOMIC DNA]</scope>
    <source>
        <strain evidence="4 5">Cbm 6</strain>
    </source>
</reference>
<dbReference type="Proteomes" id="UP001611383">
    <property type="component" value="Chromosome"/>
</dbReference>
<dbReference type="InterPro" id="IPR005488">
    <property type="entry name" value="Etherase_MurQ"/>
</dbReference>
<keyword evidence="1" id="KW-0456">Lyase</keyword>
<protein>
    <submittedName>
        <fullName evidence="4">N-acetylmuramic acid 6-phosphate etherase</fullName>
    </submittedName>
</protein>
<dbReference type="SUPFAM" id="SSF53697">
    <property type="entry name" value="SIS domain"/>
    <property type="match status" value="1"/>
</dbReference>
<evidence type="ECO:0000256" key="1">
    <source>
        <dbReference type="ARBA" id="ARBA00023239"/>
    </source>
</evidence>
<accession>A0ABY9WVM9</accession>
<organism evidence="4 5">
    <name type="scientific">Archangium minus</name>
    <dbReference type="NCBI Taxonomy" id="83450"/>
    <lineage>
        <taxon>Bacteria</taxon>
        <taxon>Pseudomonadati</taxon>
        <taxon>Myxococcota</taxon>
        <taxon>Myxococcia</taxon>
        <taxon>Myxococcales</taxon>
        <taxon>Cystobacterineae</taxon>
        <taxon>Archangiaceae</taxon>
        <taxon>Archangium</taxon>
    </lineage>
</organism>
<gene>
    <name evidence="4" type="ORF">F0U60_18815</name>
</gene>
<dbReference type="Pfam" id="PF01380">
    <property type="entry name" value="SIS"/>
    <property type="match status" value="1"/>
</dbReference>
<dbReference type="RefSeq" id="WP_395821781.1">
    <property type="nucleotide sequence ID" value="NZ_CP043494.1"/>
</dbReference>
<dbReference type="EMBL" id="CP043494">
    <property type="protein sequence ID" value="WNG45936.1"/>
    <property type="molecule type" value="Genomic_DNA"/>
</dbReference>
<evidence type="ECO:0000259" key="3">
    <source>
        <dbReference type="PROSITE" id="PS51464"/>
    </source>
</evidence>
<dbReference type="CDD" id="cd05007">
    <property type="entry name" value="SIS_Etherase"/>
    <property type="match status" value="1"/>
</dbReference>
<dbReference type="InterPro" id="IPR040190">
    <property type="entry name" value="MURQ/GCKR"/>
</dbReference>
<feature type="domain" description="SIS" evidence="3">
    <location>
        <begin position="52"/>
        <end position="216"/>
    </location>
</feature>
<keyword evidence="5" id="KW-1185">Reference proteome</keyword>
<name>A0ABY9WVM9_9BACT</name>
<dbReference type="PROSITE" id="PS51464">
    <property type="entry name" value="SIS"/>
    <property type="match status" value="1"/>
</dbReference>
<evidence type="ECO:0000256" key="2">
    <source>
        <dbReference type="ARBA" id="ARBA00023277"/>
    </source>
</evidence>
<evidence type="ECO:0000313" key="4">
    <source>
        <dbReference type="EMBL" id="WNG45936.1"/>
    </source>
</evidence>
<evidence type="ECO:0000313" key="5">
    <source>
        <dbReference type="Proteomes" id="UP001611383"/>
    </source>
</evidence>
<dbReference type="InterPro" id="IPR046348">
    <property type="entry name" value="SIS_dom_sf"/>
</dbReference>
<keyword evidence="2" id="KW-0119">Carbohydrate metabolism</keyword>
<dbReference type="Gene3D" id="1.10.8.1080">
    <property type="match status" value="1"/>
</dbReference>
<dbReference type="Gene3D" id="3.40.50.10490">
    <property type="entry name" value="Glucose-6-phosphate isomerase like protein, domain 1"/>
    <property type="match status" value="1"/>
</dbReference>